<dbReference type="AlphaFoldDB" id="A0A7V5H3J1"/>
<comment type="caution">
    <text evidence="1">The sequence shown here is derived from an EMBL/GenBank/DDBJ whole genome shotgun (WGS) entry which is preliminary data.</text>
</comment>
<evidence type="ECO:0000313" key="1">
    <source>
        <dbReference type="EMBL" id="HHE55189.1"/>
    </source>
</evidence>
<protein>
    <submittedName>
        <fullName evidence="1">Uncharacterized protein</fullName>
    </submittedName>
</protein>
<organism evidence="1">
    <name type="scientific">Caldithrix abyssi</name>
    <dbReference type="NCBI Taxonomy" id="187145"/>
    <lineage>
        <taxon>Bacteria</taxon>
        <taxon>Pseudomonadati</taxon>
        <taxon>Calditrichota</taxon>
        <taxon>Calditrichia</taxon>
        <taxon>Calditrichales</taxon>
        <taxon>Calditrichaceae</taxon>
        <taxon>Caldithrix</taxon>
    </lineage>
</organism>
<dbReference type="EMBL" id="DRTD01000394">
    <property type="protein sequence ID" value="HHE55189.1"/>
    <property type="molecule type" value="Genomic_DNA"/>
</dbReference>
<reference evidence="1" key="1">
    <citation type="journal article" date="2020" name="mSystems">
        <title>Genome- and Community-Level Interaction Insights into Carbon Utilization and Element Cycling Functions of Hydrothermarchaeota in Hydrothermal Sediment.</title>
        <authorList>
            <person name="Zhou Z."/>
            <person name="Liu Y."/>
            <person name="Xu W."/>
            <person name="Pan J."/>
            <person name="Luo Z.H."/>
            <person name="Li M."/>
        </authorList>
    </citation>
    <scope>NUCLEOTIDE SEQUENCE [LARGE SCALE GENOMIC DNA]</scope>
    <source>
        <strain evidence="1">HyVt-76</strain>
    </source>
</reference>
<gene>
    <name evidence="1" type="ORF">ENL21_05360</name>
</gene>
<dbReference type="Proteomes" id="UP000886111">
    <property type="component" value="Unassembled WGS sequence"/>
</dbReference>
<sequence>MIYVLAIIVLLFVFWALLMYVRKSQWDTIHRNLLDLEDHFEGKVIRRGFATRPFFHGRVEGHPFTLNISSERINNERINYVDISWDLPVKETFTIADFNWLKKRRDKTAEDLKLIKSQQGKEFALMHRNKNRLEQLVKSPVVQQFVSQFENLCYVF</sequence>
<accession>A0A7V5H3J1</accession>
<feature type="non-terminal residue" evidence="1">
    <location>
        <position position="156"/>
    </location>
</feature>
<name>A0A7V5H3J1_CALAY</name>
<proteinExistence type="predicted"/>